<dbReference type="SUPFAM" id="SSF81995">
    <property type="entry name" value="beta-sandwich domain of Sec23/24"/>
    <property type="match status" value="1"/>
</dbReference>
<proteinExistence type="predicted"/>
<evidence type="ECO:0000256" key="2">
    <source>
        <dbReference type="SAM" id="Phobius"/>
    </source>
</evidence>
<dbReference type="Proteomes" id="UP000053923">
    <property type="component" value="Unassembled WGS sequence"/>
</dbReference>
<dbReference type="OrthoDB" id="4243555at2"/>
<gene>
    <name evidence="3" type="ORF">ADL12_13365</name>
</gene>
<keyword evidence="4" id="KW-1185">Reference proteome</keyword>
<dbReference type="AlphaFoldDB" id="A0A0X3V7M4"/>
<keyword evidence="2" id="KW-1133">Transmembrane helix</keyword>
<evidence type="ECO:0000256" key="1">
    <source>
        <dbReference type="SAM" id="MobiDB-lite"/>
    </source>
</evidence>
<dbReference type="EMBL" id="LLZG01000081">
    <property type="protein sequence ID" value="KUL40242.1"/>
    <property type="molecule type" value="Genomic_DNA"/>
</dbReference>
<feature type="compositionally biased region" description="Pro residues" evidence="1">
    <location>
        <begin position="42"/>
        <end position="52"/>
    </location>
</feature>
<keyword evidence="2" id="KW-0472">Membrane</keyword>
<feature type="transmembrane region" description="Helical" evidence="2">
    <location>
        <begin position="60"/>
        <end position="79"/>
    </location>
</feature>
<organism evidence="3 4">
    <name type="scientific">Streptomyces regalis</name>
    <dbReference type="NCBI Taxonomy" id="68262"/>
    <lineage>
        <taxon>Bacteria</taxon>
        <taxon>Bacillati</taxon>
        <taxon>Actinomycetota</taxon>
        <taxon>Actinomycetes</taxon>
        <taxon>Kitasatosporales</taxon>
        <taxon>Streptomycetaceae</taxon>
        <taxon>Streptomyces</taxon>
    </lineage>
</organism>
<name>A0A0X3V7M4_9ACTN</name>
<feature type="region of interest" description="Disordered" evidence="1">
    <location>
        <begin position="86"/>
        <end position="107"/>
    </location>
</feature>
<keyword evidence="2" id="KW-0812">Transmembrane</keyword>
<sequence>MSTPPPQYQNQPPYGQPQQPYGYPQQPQQPQQPQAPYGYPQQPQPPRGPQRPQPGGLMRAVKSAVIVIAVVGALGYWVWDYNTSPTGGKAKAEASESAAAEEAKTHDPEIGDCVKVADPQGDPLPTIVDCGSPEAEYKTGALLPGQDKECSSQYDYGIQYRNSRGFDYTLCFTEV</sequence>
<dbReference type="RefSeq" id="WP_062701912.1">
    <property type="nucleotide sequence ID" value="NZ_LLZG01000081.1"/>
</dbReference>
<accession>A0A0X3V7M4</accession>
<evidence type="ECO:0000313" key="4">
    <source>
        <dbReference type="Proteomes" id="UP000053923"/>
    </source>
</evidence>
<feature type="compositionally biased region" description="Low complexity" evidence="1">
    <location>
        <begin position="8"/>
        <end position="41"/>
    </location>
</feature>
<evidence type="ECO:0000313" key="3">
    <source>
        <dbReference type="EMBL" id="KUL40242.1"/>
    </source>
</evidence>
<feature type="region of interest" description="Disordered" evidence="1">
    <location>
        <begin position="1"/>
        <end position="56"/>
    </location>
</feature>
<protein>
    <submittedName>
        <fullName evidence="3">Uncharacterized protein</fullName>
    </submittedName>
</protein>
<reference evidence="4" key="1">
    <citation type="submission" date="2015-10" db="EMBL/GenBank/DDBJ databases">
        <authorList>
            <person name="Ju K.-S."/>
            <person name="Doroghazi J.R."/>
            <person name="Metcalf W.W."/>
        </authorList>
    </citation>
    <scope>NUCLEOTIDE SEQUENCE [LARGE SCALE GENOMIC DNA]</scope>
    <source>
        <strain evidence="4">NRRL 3151</strain>
    </source>
</reference>
<comment type="caution">
    <text evidence="3">The sequence shown here is derived from an EMBL/GenBank/DDBJ whole genome shotgun (WGS) entry which is preliminary data.</text>
</comment>